<name>A0ABX2ZBH9_PAEPO</name>
<sequence length="63" mass="6873">MRDDYQGMLMRVAKEGGSIHTDPLQGILTIDTREGTAVFAMKESMTGDNVVKIIDGKPPDSPH</sequence>
<evidence type="ECO:0000313" key="2">
    <source>
        <dbReference type="Proteomes" id="UP000094974"/>
    </source>
</evidence>
<proteinExistence type="predicted"/>
<protein>
    <submittedName>
        <fullName evidence="1">Uncharacterized protein</fullName>
    </submittedName>
</protein>
<comment type="caution">
    <text evidence="1">The sequence shown here is derived from an EMBL/GenBank/DDBJ whole genome shotgun (WGS) entry which is preliminary data.</text>
</comment>
<dbReference type="Proteomes" id="UP000094974">
    <property type="component" value="Unassembled WGS sequence"/>
</dbReference>
<reference evidence="2" key="1">
    <citation type="submission" date="2016-05" db="EMBL/GenBank/DDBJ databases">
        <title>Whole genome shotgun sequencing of cultured foodborne pathogen.</title>
        <authorList>
            <person name="Zheng J."/>
            <person name="Timme R."/>
            <person name="Allard M."/>
            <person name="Strain E."/>
            <person name="Luo Y."/>
            <person name="Brown E."/>
        </authorList>
    </citation>
    <scope>NUCLEOTIDE SEQUENCE [LARGE SCALE GENOMIC DNA]</scope>
    <source>
        <strain evidence="2">CFSAN034343</strain>
    </source>
</reference>
<keyword evidence="2" id="KW-1185">Reference proteome</keyword>
<evidence type="ECO:0000313" key="1">
    <source>
        <dbReference type="EMBL" id="ODA08451.1"/>
    </source>
</evidence>
<dbReference type="EMBL" id="LYND01000129">
    <property type="protein sequence ID" value="ODA08451.1"/>
    <property type="molecule type" value="Genomic_DNA"/>
</dbReference>
<organism evidence="1 2">
    <name type="scientific">Paenibacillus polymyxa</name>
    <name type="common">Bacillus polymyxa</name>
    <dbReference type="NCBI Taxonomy" id="1406"/>
    <lineage>
        <taxon>Bacteria</taxon>
        <taxon>Bacillati</taxon>
        <taxon>Bacillota</taxon>
        <taxon>Bacilli</taxon>
        <taxon>Bacillales</taxon>
        <taxon>Paenibacillaceae</taxon>
        <taxon>Paenibacillus</taxon>
    </lineage>
</organism>
<gene>
    <name evidence="1" type="ORF">A7312_03300</name>
</gene>
<dbReference type="RefSeq" id="WP_068939728.1">
    <property type="nucleotide sequence ID" value="NZ_LYND01000129.1"/>
</dbReference>
<accession>A0ABX2ZBH9</accession>